<comment type="subcellular location">
    <subcellularLocation>
        <location evidence="1">Cell membrane</location>
        <topology evidence="1">Single-pass membrane protein</topology>
    </subcellularLocation>
</comment>
<sequence length="457" mass="48159">MSPSRLTPAALLATSLILSSGIAAPSHAENYHAPVVDSSLLPSGSLHVRVAQTSPCVTPIASPNLAGHMRTQQFHPLVNARPIWPLTKGEGQTVAIIDTGINPNGRLHNLQGLGDFDTHQNGLHDCDEHGTFVAGVLAAQPADDGFAGIAPGVRILSIRQTSGHYGVFPDPPRNMPPQLRQHYQERPEDSPGNVVTLAKAVRMAADAGATVINISQAACRPFGMDLGDGPLGAALQYAVQVRDTVVVTAAGNLTQTCRAQNVIHTVTSAAVPQSDVVTVVSPARFDDLVLTVGSVAQDGRPSEFSIAGPWVDIAAPGEEIVSVSTHGLVDAVRTEDGQINELRGTSFATPFVSGVVALVRSQHPDWNAYTVMEHVKRTARPVAGGRNTQLGYGIVDPIAAVSITSTVAQGSSQGLPFRERTTAVHHTVFSAILGSFAAAGLLFGISRWRQRYRSNQT</sequence>
<dbReference type="EMBL" id="LR584267">
    <property type="protein sequence ID" value="VHO00198.1"/>
    <property type="molecule type" value="Genomic_DNA"/>
</dbReference>
<evidence type="ECO:0000256" key="11">
    <source>
        <dbReference type="RuleBase" id="RU003355"/>
    </source>
</evidence>
<evidence type="ECO:0000256" key="13">
    <source>
        <dbReference type="SAM" id="SignalP"/>
    </source>
</evidence>
<keyword evidence="5 12" id="KW-0812">Transmembrane</keyword>
<dbReference type="InterPro" id="IPR000209">
    <property type="entry name" value="Peptidase_S8/S53_dom"/>
</dbReference>
<feature type="active site" description="Charge relay system" evidence="10">
    <location>
        <position position="346"/>
    </location>
</feature>
<dbReference type="GO" id="GO:0005886">
    <property type="term" value="C:plasma membrane"/>
    <property type="evidence" value="ECO:0007669"/>
    <property type="project" value="UniProtKB-SubCell"/>
</dbReference>
<dbReference type="InterPro" id="IPR023827">
    <property type="entry name" value="Peptidase_S8_Asp-AS"/>
</dbReference>
<comment type="similarity">
    <text evidence="2 10 11">Belongs to the peptidase S8 family.</text>
</comment>
<keyword evidence="8 12" id="KW-1133">Transmembrane helix</keyword>
<organism evidence="15 16">
    <name type="scientific">Lawsonella clevelandensis</name>
    <dbReference type="NCBI Taxonomy" id="1528099"/>
    <lineage>
        <taxon>Bacteria</taxon>
        <taxon>Bacillati</taxon>
        <taxon>Actinomycetota</taxon>
        <taxon>Actinomycetes</taxon>
        <taxon>Mycobacteriales</taxon>
        <taxon>Lawsonellaceae</taxon>
        <taxon>Lawsonella</taxon>
    </lineage>
</organism>
<dbReference type="GeneID" id="84894531"/>
<keyword evidence="9 12" id="KW-0472">Membrane</keyword>
<keyword evidence="7 10" id="KW-0720">Serine protease</keyword>
<evidence type="ECO:0000313" key="16">
    <source>
        <dbReference type="Proteomes" id="UP000324288"/>
    </source>
</evidence>
<feature type="active site" description="Charge relay system" evidence="10">
    <location>
        <position position="129"/>
    </location>
</feature>
<evidence type="ECO:0000256" key="10">
    <source>
        <dbReference type="PROSITE-ProRule" id="PRU01240"/>
    </source>
</evidence>
<dbReference type="InterPro" id="IPR023828">
    <property type="entry name" value="Peptidase_S8_Ser-AS"/>
</dbReference>
<dbReference type="AlphaFoldDB" id="A0A5E3ZW61"/>
<keyword evidence="13" id="KW-0732">Signal</keyword>
<dbReference type="PANTHER" id="PTHR43806:SF11">
    <property type="entry name" value="CEREVISIN-RELATED"/>
    <property type="match status" value="1"/>
</dbReference>
<evidence type="ECO:0000256" key="4">
    <source>
        <dbReference type="ARBA" id="ARBA00022670"/>
    </source>
</evidence>
<dbReference type="SUPFAM" id="SSF52743">
    <property type="entry name" value="Subtilisin-like"/>
    <property type="match status" value="1"/>
</dbReference>
<feature type="chain" id="PRO_5023151981" evidence="13">
    <location>
        <begin position="29"/>
        <end position="457"/>
    </location>
</feature>
<evidence type="ECO:0000256" key="7">
    <source>
        <dbReference type="ARBA" id="ARBA00022825"/>
    </source>
</evidence>
<dbReference type="PROSITE" id="PS00137">
    <property type="entry name" value="SUBTILASE_HIS"/>
    <property type="match status" value="1"/>
</dbReference>
<feature type="domain" description="Peptidase S8/S53" evidence="14">
    <location>
        <begin position="89"/>
        <end position="393"/>
    </location>
</feature>
<evidence type="ECO:0000256" key="1">
    <source>
        <dbReference type="ARBA" id="ARBA00004162"/>
    </source>
</evidence>
<evidence type="ECO:0000256" key="6">
    <source>
        <dbReference type="ARBA" id="ARBA00022801"/>
    </source>
</evidence>
<dbReference type="PROSITE" id="PS00138">
    <property type="entry name" value="SUBTILASE_SER"/>
    <property type="match status" value="1"/>
</dbReference>
<feature type="transmembrane region" description="Helical" evidence="12">
    <location>
        <begin position="423"/>
        <end position="445"/>
    </location>
</feature>
<dbReference type="InterPro" id="IPR036852">
    <property type="entry name" value="Peptidase_S8/S53_dom_sf"/>
</dbReference>
<evidence type="ECO:0000256" key="8">
    <source>
        <dbReference type="ARBA" id="ARBA00022989"/>
    </source>
</evidence>
<keyword evidence="16" id="KW-1185">Reference proteome</keyword>
<evidence type="ECO:0000256" key="3">
    <source>
        <dbReference type="ARBA" id="ARBA00022475"/>
    </source>
</evidence>
<feature type="active site" description="Charge relay system" evidence="10">
    <location>
        <position position="98"/>
    </location>
</feature>
<evidence type="ECO:0000256" key="9">
    <source>
        <dbReference type="ARBA" id="ARBA00023136"/>
    </source>
</evidence>
<dbReference type="PROSITE" id="PS00136">
    <property type="entry name" value="SUBTILASE_ASP"/>
    <property type="match status" value="1"/>
</dbReference>
<evidence type="ECO:0000256" key="2">
    <source>
        <dbReference type="ARBA" id="ARBA00011073"/>
    </source>
</evidence>
<keyword evidence="4 10" id="KW-0645">Protease</keyword>
<keyword evidence="3" id="KW-1003">Cell membrane</keyword>
<evidence type="ECO:0000256" key="5">
    <source>
        <dbReference type="ARBA" id="ARBA00022692"/>
    </source>
</evidence>
<dbReference type="InterPro" id="IPR050131">
    <property type="entry name" value="Peptidase_S8_subtilisin-like"/>
</dbReference>
<dbReference type="Pfam" id="PF00082">
    <property type="entry name" value="Peptidase_S8"/>
    <property type="match status" value="1"/>
</dbReference>
<dbReference type="NCBIfam" id="TIGR03921">
    <property type="entry name" value="T7SS_mycosin"/>
    <property type="match status" value="1"/>
</dbReference>
<evidence type="ECO:0000259" key="14">
    <source>
        <dbReference type="Pfam" id="PF00082"/>
    </source>
</evidence>
<dbReference type="PANTHER" id="PTHR43806">
    <property type="entry name" value="PEPTIDASE S8"/>
    <property type="match status" value="1"/>
</dbReference>
<dbReference type="InterPro" id="IPR022398">
    <property type="entry name" value="Peptidase_S8_His-AS"/>
</dbReference>
<dbReference type="PRINTS" id="PR00723">
    <property type="entry name" value="SUBTILISIN"/>
</dbReference>
<name>A0A5E3ZW61_9ACTN</name>
<dbReference type="GO" id="GO:0004252">
    <property type="term" value="F:serine-type endopeptidase activity"/>
    <property type="evidence" value="ECO:0007669"/>
    <property type="project" value="UniProtKB-UniRule"/>
</dbReference>
<evidence type="ECO:0000313" key="15">
    <source>
        <dbReference type="EMBL" id="VHO00198.1"/>
    </source>
</evidence>
<gene>
    <name evidence="15" type="primary">mycP1</name>
    <name evidence="15" type="ORF">LC603019_00553</name>
</gene>
<dbReference type="Proteomes" id="UP000324288">
    <property type="component" value="Chromosome"/>
</dbReference>
<dbReference type="InterPro" id="IPR015500">
    <property type="entry name" value="Peptidase_S8_subtilisin-rel"/>
</dbReference>
<evidence type="ECO:0000256" key="12">
    <source>
        <dbReference type="SAM" id="Phobius"/>
    </source>
</evidence>
<keyword evidence="6 10" id="KW-0378">Hydrolase</keyword>
<feature type="signal peptide" evidence="13">
    <location>
        <begin position="1"/>
        <end position="28"/>
    </location>
</feature>
<reference evidence="15 16" key="1">
    <citation type="submission" date="2019-04" db="EMBL/GenBank/DDBJ databases">
        <authorList>
            <person name="Seth-Smith MB H."/>
            <person name="Seth-Smith H."/>
        </authorList>
    </citation>
    <scope>NUCLEOTIDE SEQUENCE [LARGE SCALE GENOMIC DNA]</scope>
    <source>
        <strain evidence="15">USB-603019</strain>
    </source>
</reference>
<dbReference type="InterPro" id="IPR023834">
    <property type="entry name" value="T7SS_pept_S8A_mycosin"/>
</dbReference>
<dbReference type="PROSITE" id="PS51892">
    <property type="entry name" value="SUBTILASE"/>
    <property type="match status" value="1"/>
</dbReference>
<protein>
    <submittedName>
        <fullName evidence="15">Mycosin-1</fullName>
    </submittedName>
</protein>
<dbReference type="RefSeq" id="WP_053978798.1">
    <property type="nucleotide sequence ID" value="NZ_CAMJVL010000004.1"/>
</dbReference>
<proteinExistence type="inferred from homology"/>
<dbReference type="GO" id="GO:0006508">
    <property type="term" value="P:proteolysis"/>
    <property type="evidence" value="ECO:0007669"/>
    <property type="project" value="UniProtKB-KW"/>
</dbReference>
<accession>A0A5E3ZW61</accession>
<dbReference type="Gene3D" id="3.40.50.200">
    <property type="entry name" value="Peptidase S8/S53 domain"/>
    <property type="match status" value="1"/>
</dbReference>